<evidence type="ECO:0000256" key="3">
    <source>
        <dbReference type="ARBA" id="ARBA00022598"/>
    </source>
</evidence>
<evidence type="ECO:0000259" key="8">
    <source>
        <dbReference type="Pfam" id="PF00501"/>
    </source>
</evidence>
<comment type="pathway">
    <text evidence="2">Lipid metabolism; fatty acid beta-oxidation.</text>
</comment>
<evidence type="ECO:0000256" key="6">
    <source>
        <dbReference type="ARBA" id="ARBA00039545"/>
    </source>
</evidence>
<dbReference type="PANTHER" id="PTHR43767:SF8">
    <property type="entry name" value="LONG-CHAIN-FATTY-ACID--COA LIGASE"/>
    <property type="match status" value="1"/>
</dbReference>
<dbReference type="InterPro" id="IPR025110">
    <property type="entry name" value="AMP-bd_C"/>
</dbReference>
<dbReference type="Proteomes" id="UP000672657">
    <property type="component" value="Unassembled WGS sequence"/>
</dbReference>
<dbReference type="Gene3D" id="3.30.300.30">
    <property type="match status" value="1"/>
</dbReference>
<comment type="caution">
    <text evidence="10">The sequence shown here is derived from an EMBL/GenBank/DDBJ whole genome shotgun (WGS) entry which is preliminary data.</text>
</comment>
<reference evidence="10 11" key="1">
    <citation type="submission" date="2021-03" db="EMBL/GenBank/DDBJ databases">
        <authorList>
            <person name="Peeters C."/>
        </authorList>
    </citation>
    <scope>NUCLEOTIDE SEQUENCE [LARGE SCALE GENOMIC DNA]</scope>
    <source>
        <strain evidence="10 11">LMG 26411</strain>
    </source>
</reference>
<dbReference type="RefSeq" id="WP_211957801.1">
    <property type="nucleotide sequence ID" value="NZ_CAJPVI010000066.1"/>
</dbReference>
<evidence type="ECO:0000313" key="10">
    <source>
        <dbReference type="EMBL" id="CAG2159849.1"/>
    </source>
</evidence>
<dbReference type="InterPro" id="IPR042099">
    <property type="entry name" value="ANL_N_sf"/>
</dbReference>
<dbReference type="EMBL" id="CAJPVI010000066">
    <property type="protein sequence ID" value="CAG2159849.1"/>
    <property type="molecule type" value="Genomic_DNA"/>
</dbReference>
<protein>
    <recommendedName>
        <fullName evidence="6">Long-chain-fatty-acid--CoA ligase</fullName>
        <ecNumber evidence="5">6.2.1.3</ecNumber>
    </recommendedName>
    <alternativeName>
        <fullName evidence="7">Long-chain acyl-CoA synthetase</fullName>
    </alternativeName>
</protein>
<evidence type="ECO:0000259" key="9">
    <source>
        <dbReference type="Pfam" id="PF13193"/>
    </source>
</evidence>
<gene>
    <name evidence="10" type="primary">fadD_5</name>
    <name evidence="10" type="ORF">LMG26411_07030</name>
</gene>
<accession>A0ABM8TTS4</accession>
<evidence type="ECO:0000256" key="7">
    <source>
        <dbReference type="ARBA" id="ARBA00042773"/>
    </source>
</evidence>
<dbReference type="InterPro" id="IPR020845">
    <property type="entry name" value="AMP-binding_CS"/>
</dbReference>
<dbReference type="SUPFAM" id="SSF56801">
    <property type="entry name" value="Acetyl-CoA synthetase-like"/>
    <property type="match status" value="1"/>
</dbReference>
<dbReference type="Pfam" id="PF00501">
    <property type="entry name" value="AMP-binding"/>
    <property type="match status" value="1"/>
</dbReference>
<feature type="domain" description="AMP-dependent synthetase/ligase" evidence="8">
    <location>
        <begin position="30"/>
        <end position="421"/>
    </location>
</feature>
<dbReference type="EC" id="6.2.1.3" evidence="5"/>
<dbReference type="PANTHER" id="PTHR43767">
    <property type="entry name" value="LONG-CHAIN-FATTY-ACID--COA LIGASE"/>
    <property type="match status" value="1"/>
</dbReference>
<name>A0ABM8TTS4_9BURK</name>
<evidence type="ECO:0000256" key="2">
    <source>
        <dbReference type="ARBA" id="ARBA00005005"/>
    </source>
</evidence>
<dbReference type="GO" id="GO:0004467">
    <property type="term" value="F:long-chain fatty acid-CoA ligase activity"/>
    <property type="evidence" value="ECO:0007669"/>
    <property type="project" value="UniProtKB-EC"/>
</dbReference>
<feature type="domain" description="AMP-binding enzyme C-terminal" evidence="9">
    <location>
        <begin position="473"/>
        <end position="548"/>
    </location>
</feature>
<dbReference type="Gene3D" id="3.40.50.12780">
    <property type="entry name" value="N-terminal domain of ligase-like"/>
    <property type="match status" value="1"/>
</dbReference>
<keyword evidence="3 10" id="KW-0436">Ligase</keyword>
<dbReference type="InterPro" id="IPR050237">
    <property type="entry name" value="ATP-dep_AMP-bd_enzyme"/>
</dbReference>
<dbReference type="PROSITE" id="PS00455">
    <property type="entry name" value="AMP_BINDING"/>
    <property type="match status" value="1"/>
</dbReference>
<evidence type="ECO:0000256" key="1">
    <source>
        <dbReference type="ARBA" id="ARBA00004170"/>
    </source>
</evidence>
<dbReference type="CDD" id="cd05936">
    <property type="entry name" value="FC-FACS_FadD_like"/>
    <property type="match status" value="1"/>
</dbReference>
<dbReference type="InterPro" id="IPR000873">
    <property type="entry name" value="AMP-dep_synth/lig_dom"/>
</dbReference>
<keyword evidence="11" id="KW-1185">Reference proteome</keyword>
<organism evidence="10 11">
    <name type="scientific">Cupriavidus numazuensis</name>
    <dbReference type="NCBI Taxonomy" id="221992"/>
    <lineage>
        <taxon>Bacteria</taxon>
        <taxon>Pseudomonadati</taxon>
        <taxon>Pseudomonadota</taxon>
        <taxon>Betaproteobacteria</taxon>
        <taxon>Burkholderiales</taxon>
        <taxon>Burkholderiaceae</taxon>
        <taxon>Cupriavidus</taxon>
    </lineage>
</organism>
<evidence type="ECO:0000313" key="11">
    <source>
        <dbReference type="Proteomes" id="UP000672657"/>
    </source>
</evidence>
<dbReference type="InterPro" id="IPR045851">
    <property type="entry name" value="AMP-bd_C_sf"/>
</dbReference>
<comment type="subcellular location">
    <subcellularLocation>
        <location evidence="1">Membrane</location>
        <topology evidence="1">Peripheral membrane protein</topology>
    </subcellularLocation>
</comment>
<keyword evidence="4" id="KW-0472">Membrane</keyword>
<proteinExistence type="predicted"/>
<evidence type="ECO:0000256" key="4">
    <source>
        <dbReference type="ARBA" id="ARBA00023136"/>
    </source>
</evidence>
<sequence>MRQPTWAKFYPPGVSWNAELPQTHLISLLDDAVRRWPARPAVGYMGRTLTYRELSALVDRAAVGLRALGVAPGVRVGLYLPNVPQYVIAFFGILRAGATVVNYSPLDAIAVIEHKIEDSETDVLVTIDAASLYPAMRDLAQRTRLRKLVVGTLGEFSAQPDQVRAQMQASGQLAAIDGDENAMTFAALLDNDGQYVAPLATDARTNVAVLQYTGGTTGLPKGAVLTHASLSAATAQAHAIAMGDDLLQEGAERSLVALPLFHVYAMVVNLLLGIRIGAELVLMVRFDAAAILQEISSRSISHFPGVPTMFTALCCHPEVSRFDLRSLKVCNSGGAPLPVELLRQFQQLTGCTLSEGWGMTETSSTGTFTPNHIDPRPGSCGIPMPGVDIRLLDVDNPEHAAKPGEPGEIAVRGPNVMAGYWKKPDETADSFTADGFFRTGDVGYLDEDGYLYIIDRTKDMLLCGGFNVYPRVIEEAIYSHPSVEEVMVIGIPDPYRGQSPKAYIKLRQGHDAFSLDELKEFLKPYLGKHEMVYALEFRTDLPKTAVGKLSKKMLLDEVQA</sequence>
<evidence type="ECO:0000256" key="5">
    <source>
        <dbReference type="ARBA" id="ARBA00026121"/>
    </source>
</evidence>
<dbReference type="Pfam" id="PF13193">
    <property type="entry name" value="AMP-binding_C"/>
    <property type="match status" value="1"/>
</dbReference>